<organism evidence="3 4">
    <name type="scientific">Trichoderma citrinoviride</name>
    <dbReference type="NCBI Taxonomy" id="58853"/>
    <lineage>
        <taxon>Eukaryota</taxon>
        <taxon>Fungi</taxon>
        <taxon>Dikarya</taxon>
        <taxon>Ascomycota</taxon>
        <taxon>Pezizomycotina</taxon>
        <taxon>Sordariomycetes</taxon>
        <taxon>Hypocreomycetidae</taxon>
        <taxon>Hypocreales</taxon>
        <taxon>Hypocreaceae</taxon>
        <taxon>Trichoderma</taxon>
    </lineage>
</organism>
<evidence type="ECO:0000313" key="3">
    <source>
        <dbReference type="EMBL" id="PTB68157.1"/>
    </source>
</evidence>
<dbReference type="OrthoDB" id="5151300at2759"/>
<feature type="domain" description="DUF7587" evidence="2">
    <location>
        <begin position="15"/>
        <end position="150"/>
    </location>
</feature>
<proteinExistence type="predicted"/>
<dbReference type="EMBL" id="KZ680210">
    <property type="protein sequence ID" value="PTB68157.1"/>
    <property type="molecule type" value="Genomic_DNA"/>
</dbReference>
<feature type="compositionally biased region" description="Basic and acidic residues" evidence="1">
    <location>
        <begin position="156"/>
        <end position="173"/>
    </location>
</feature>
<dbReference type="InterPro" id="IPR056009">
    <property type="entry name" value="DUF7587"/>
</dbReference>
<dbReference type="PANTHER" id="PTHR40781:SF1">
    <property type="match status" value="1"/>
</dbReference>
<dbReference type="AlphaFoldDB" id="A0A2T4BFR0"/>
<dbReference type="RefSeq" id="XP_024751477.1">
    <property type="nucleotide sequence ID" value="XM_024893326.1"/>
</dbReference>
<keyword evidence="4" id="KW-1185">Reference proteome</keyword>
<reference evidence="4" key="1">
    <citation type="submission" date="2016-07" db="EMBL/GenBank/DDBJ databases">
        <title>Multiple horizontal gene transfer events from other fungi enriched the ability of initially mycotrophic Trichoderma (Ascomycota) to feed on dead plant biomass.</title>
        <authorList>
            <consortium name="DOE Joint Genome Institute"/>
            <person name="Atanasova L."/>
            <person name="Chenthamara K."/>
            <person name="Zhang J."/>
            <person name="Grujic M."/>
            <person name="Henrissat B."/>
            <person name="Kuo A."/>
            <person name="Aerts A."/>
            <person name="Salamov A."/>
            <person name="Lipzen A."/>
            <person name="Labutti K."/>
            <person name="Barry K."/>
            <person name="Miao Y."/>
            <person name="Rahimi M.J."/>
            <person name="Shen Q."/>
            <person name="Grigoriev I.V."/>
            <person name="Kubicek C.P."/>
            <person name="Druzhinina I.S."/>
        </authorList>
    </citation>
    <scope>NUCLEOTIDE SEQUENCE [LARGE SCALE GENOMIC DNA]</scope>
    <source>
        <strain evidence="4">TUCIM 6016</strain>
    </source>
</reference>
<gene>
    <name evidence="3" type="ORF">BBK36DRAFT_1139660</name>
</gene>
<dbReference type="PANTHER" id="PTHR40781">
    <property type="match status" value="1"/>
</dbReference>
<name>A0A2T4BFR0_9HYPO</name>
<evidence type="ECO:0000256" key="1">
    <source>
        <dbReference type="SAM" id="MobiDB-lite"/>
    </source>
</evidence>
<feature type="region of interest" description="Disordered" evidence="1">
    <location>
        <begin position="152"/>
        <end position="205"/>
    </location>
</feature>
<protein>
    <recommendedName>
        <fullName evidence="2">DUF7587 domain-containing protein</fullName>
    </recommendedName>
</protein>
<dbReference type="Proteomes" id="UP000241546">
    <property type="component" value="Unassembled WGS sequence"/>
</dbReference>
<dbReference type="GeneID" id="36601444"/>
<feature type="compositionally biased region" description="Polar residues" evidence="1">
    <location>
        <begin position="186"/>
        <end position="196"/>
    </location>
</feature>
<evidence type="ECO:0000313" key="4">
    <source>
        <dbReference type="Proteomes" id="UP000241546"/>
    </source>
</evidence>
<sequence length="258" mass="29470">MASTFDLKPYVCDSLPEKFYRIDYTGSQTSKDATGDYVARANFDMIPIEKSFKEILEDHFKWEHVPSCFISVLSDKEHADYWAGKAPAWLRSRGVENPEVSISEIDTTQLPAGTYVFMAKSLVNRLDIKYKYWKHEYLFLHRIPHEAIISPQGLKSPKEAEMTKEAEKTKETGKSGAIEDPGTCDSAVNNGTSSPDGETDLSEKFDGLQIKDSVPVRSTPRKMRSEKKPIVYERPPWCVETVVRIRRRKNEYSFTVEA</sequence>
<accession>A0A2T4BFR0</accession>
<dbReference type="Pfam" id="PF24494">
    <property type="entry name" value="DUF7587"/>
    <property type="match status" value="1"/>
</dbReference>
<evidence type="ECO:0000259" key="2">
    <source>
        <dbReference type="Pfam" id="PF24494"/>
    </source>
</evidence>